<feature type="compositionally biased region" description="Acidic residues" evidence="1">
    <location>
        <begin position="343"/>
        <end position="372"/>
    </location>
</feature>
<comment type="caution">
    <text evidence="3">The sequence shown here is derived from an EMBL/GenBank/DDBJ whole genome shotgun (WGS) entry which is preliminary data.</text>
</comment>
<keyword evidence="4" id="KW-1185">Reference proteome</keyword>
<protein>
    <recommendedName>
        <fullName evidence="2">HNH nuclease domain-containing protein</fullName>
    </recommendedName>
</protein>
<evidence type="ECO:0000256" key="1">
    <source>
        <dbReference type="SAM" id="MobiDB-lite"/>
    </source>
</evidence>
<evidence type="ECO:0000259" key="2">
    <source>
        <dbReference type="Pfam" id="PF13391"/>
    </source>
</evidence>
<feature type="domain" description="HNH nuclease" evidence="2">
    <location>
        <begin position="159"/>
        <end position="224"/>
    </location>
</feature>
<accession>A0ABR0T528</accession>
<sequence length="382" mass="43410">MARLLPALTPPTTPAIAATEARDITFRHPAYPDTEPPLLQLCAVDGSNRDGLDYDTGFLACCIVTGNKWQDGWLARKGSDGSYKRVDRPDDGILVEDVYYFCLDPFDPKEKYPVLPSFDHWRFPHDDIPYPWSALQIDPAPGPRVLKQKLAAIARDGTCRISGYLDATEVARLVPASAGQWFSSNKMDQYCRFANEPLPINDEKNLVLLRKDLHYLFDQRRFTFLARQSGDNQKPVQLVTHVLLPQDSAEFIGLYHSRATQPLRGVSVELLFARFAWSIFADENFPLLTGYQQYAVSLFNPKTGETTTDTLQSTQILETISLFGAVSIDRKVSPRKRLPAQSIEDDDHLSEIVDYDQDDSDDPDKNEYDEEMELRGRRRERS</sequence>
<evidence type="ECO:0000313" key="4">
    <source>
        <dbReference type="Proteomes" id="UP001338125"/>
    </source>
</evidence>
<feature type="region of interest" description="Disordered" evidence="1">
    <location>
        <begin position="336"/>
        <end position="382"/>
    </location>
</feature>
<reference evidence="3 4" key="1">
    <citation type="submission" date="2024-01" db="EMBL/GenBank/DDBJ databases">
        <title>Complete genome of Cladobotryum mycophilum ATHUM6906.</title>
        <authorList>
            <person name="Christinaki A.C."/>
            <person name="Myridakis A.I."/>
            <person name="Kouvelis V.N."/>
        </authorList>
    </citation>
    <scope>NUCLEOTIDE SEQUENCE [LARGE SCALE GENOMIC DNA]</scope>
    <source>
        <strain evidence="3 4">ATHUM6906</strain>
    </source>
</reference>
<evidence type="ECO:0000313" key="3">
    <source>
        <dbReference type="EMBL" id="KAK5999150.1"/>
    </source>
</evidence>
<dbReference type="Proteomes" id="UP001338125">
    <property type="component" value="Unassembled WGS sequence"/>
</dbReference>
<gene>
    <name evidence="3" type="ORF">PT974_01539</name>
</gene>
<name>A0ABR0T528_9HYPO</name>
<dbReference type="EMBL" id="JAVFKD010000001">
    <property type="protein sequence ID" value="KAK5999150.1"/>
    <property type="molecule type" value="Genomic_DNA"/>
</dbReference>
<proteinExistence type="predicted"/>
<dbReference type="InterPro" id="IPR003615">
    <property type="entry name" value="HNH_nuc"/>
</dbReference>
<organism evidence="3 4">
    <name type="scientific">Cladobotryum mycophilum</name>
    <dbReference type="NCBI Taxonomy" id="491253"/>
    <lineage>
        <taxon>Eukaryota</taxon>
        <taxon>Fungi</taxon>
        <taxon>Dikarya</taxon>
        <taxon>Ascomycota</taxon>
        <taxon>Pezizomycotina</taxon>
        <taxon>Sordariomycetes</taxon>
        <taxon>Hypocreomycetidae</taxon>
        <taxon>Hypocreales</taxon>
        <taxon>Hypocreaceae</taxon>
        <taxon>Cladobotryum</taxon>
    </lineage>
</organism>
<dbReference type="Pfam" id="PF13391">
    <property type="entry name" value="HNH_2"/>
    <property type="match status" value="1"/>
</dbReference>